<evidence type="ECO:0000313" key="1">
    <source>
        <dbReference type="EMBL" id="MDB0520580.1"/>
    </source>
</evidence>
<accession>A0AAE3NEQ5</accession>
<comment type="caution">
    <text evidence="1">The sequence shown here is derived from an EMBL/GenBank/DDBJ whole genome shotgun (WGS) entry which is preliminary data.</text>
</comment>
<dbReference type="Proteomes" id="UP001143674">
    <property type="component" value="Unassembled WGS sequence"/>
</dbReference>
<dbReference type="InterPro" id="IPR021986">
    <property type="entry name" value="Spherulin4"/>
</dbReference>
<sequence length="287" mass="29777">MKNKFVGGLVLTSSTALGAEYLVARARRACLSFARVACGGTVLAAAALVGAPLAQAESLLVPAYIYPSGSGADAWTTLATAAQTVPTTVILNPSSGPGSVQDANYVAAIAQIHAAGGKVIGYVSTSYANRALSAVAQDIGTYLSLYNVDGFFLDEMTSDSVTAHVQYYQSVYNYIKGLSTAYAVTGNPGTNVPELYASLPVADRFVVFENSAAQYASYAPQAWQANYPASRFAHIVYGATSSTRMLTIVQGATALGAASVYVTSKGVDPYAALPKYWNLEVSAAAAN</sequence>
<evidence type="ECO:0000313" key="2">
    <source>
        <dbReference type="Proteomes" id="UP001143674"/>
    </source>
</evidence>
<dbReference type="EMBL" id="JAIVEX010000002">
    <property type="protein sequence ID" value="MDB0520580.1"/>
    <property type="molecule type" value="Genomic_DNA"/>
</dbReference>
<dbReference type="PANTHER" id="PTHR35040:SF9">
    <property type="entry name" value="4-LIKE CELL SURFACE PROTEIN, PUTATIVE (AFU_ORTHOLOGUE AFUA_4G14080)-RELATED"/>
    <property type="match status" value="1"/>
</dbReference>
<reference evidence="1" key="1">
    <citation type="submission" date="2021-09" db="EMBL/GenBank/DDBJ databases">
        <title>Genomic analysis of Ralstonia spp.</title>
        <authorList>
            <person name="Aburjaile F."/>
            <person name="Ariute J.C."/>
            <person name="Pais A.K.L."/>
            <person name="Albuquerque G.M.R."/>
            <person name="Silva A.M.F."/>
            <person name="Brenig B."/>
            <person name="Azevedo V."/>
            <person name="Matiuzzi M."/>
            <person name="Ramos R."/>
            <person name="Goes-Neto A."/>
            <person name="Soares S."/>
            <person name="Iseppon A.M.B."/>
            <person name="Souza E."/>
            <person name="Gama M."/>
        </authorList>
    </citation>
    <scope>NUCLEOTIDE SEQUENCE</scope>
    <source>
        <strain evidence="1">B4</strain>
    </source>
</reference>
<proteinExistence type="predicted"/>
<dbReference type="Pfam" id="PF12138">
    <property type="entry name" value="Spherulin4"/>
    <property type="match status" value="1"/>
</dbReference>
<protein>
    <submittedName>
        <fullName evidence="1">Spherulation-specific family 4 protein</fullName>
    </submittedName>
</protein>
<dbReference type="AlphaFoldDB" id="A0AAE3NEQ5"/>
<gene>
    <name evidence="1" type="ORF">LBW55_03010</name>
</gene>
<name>A0AAE3NEQ5_RALSL</name>
<organism evidence="1 2">
    <name type="scientific">Ralstonia solanacearum</name>
    <name type="common">Pseudomonas solanacearum</name>
    <dbReference type="NCBI Taxonomy" id="305"/>
    <lineage>
        <taxon>Bacteria</taxon>
        <taxon>Pseudomonadati</taxon>
        <taxon>Pseudomonadota</taxon>
        <taxon>Betaproteobacteria</taxon>
        <taxon>Burkholderiales</taxon>
        <taxon>Burkholderiaceae</taxon>
        <taxon>Ralstonia</taxon>
        <taxon>Ralstonia solanacearum species complex</taxon>
    </lineage>
</organism>
<dbReference type="PANTHER" id="PTHR35040">
    <property type="match status" value="1"/>
</dbReference>
<dbReference type="RefSeq" id="WP_230588260.1">
    <property type="nucleotide sequence ID" value="NZ_JABZEH010000002.1"/>
</dbReference>